<dbReference type="EMBL" id="WIXO01000001">
    <property type="protein sequence ID" value="MTE19107.1"/>
    <property type="molecule type" value="Genomic_DNA"/>
</dbReference>
<evidence type="ECO:0000313" key="2">
    <source>
        <dbReference type="Proteomes" id="UP000473014"/>
    </source>
</evidence>
<organism evidence="1 2">
    <name type="scientific">Streptomyces taklimakanensis</name>
    <dbReference type="NCBI Taxonomy" id="2569853"/>
    <lineage>
        <taxon>Bacteria</taxon>
        <taxon>Bacillati</taxon>
        <taxon>Actinomycetota</taxon>
        <taxon>Actinomycetes</taxon>
        <taxon>Kitasatosporales</taxon>
        <taxon>Streptomycetaceae</taxon>
        <taxon>Streptomyces</taxon>
    </lineage>
</organism>
<name>A0A6G2BA18_9ACTN</name>
<accession>A0A6G2BA18</accession>
<dbReference type="OrthoDB" id="4337996at2"/>
<keyword evidence="2" id="KW-1185">Reference proteome</keyword>
<protein>
    <submittedName>
        <fullName evidence="1">Uncharacterized protein</fullName>
    </submittedName>
</protein>
<dbReference type="AlphaFoldDB" id="A0A6G2BA18"/>
<gene>
    <name evidence="1" type="ORF">F0L17_08190</name>
</gene>
<dbReference type="Proteomes" id="UP000473014">
    <property type="component" value="Unassembled WGS sequence"/>
</dbReference>
<proteinExistence type="predicted"/>
<evidence type="ECO:0000313" key="1">
    <source>
        <dbReference type="EMBL" id="MTE19107.1"/>
    </source>
</evidence>
<comment type="caution">
    <text evidence="1">The sequence shown here is derived from an EMBL/GenBank/DDBJ whole genome shotgun (WGS) entry which is preliminary data.</text>
</comment>
<dbReference type="RefSeq" id="WP_155070543.1">
    <property type="nucleotide sequence ID" value="NZ_WIXO01000001.1"/>
</dbReference>
<sequence>MTACSESQDYPVPQEVCGTAVEGSPTVPLLPPGESIDEEYRVREAGSETCWITVDRRRVMILCKDRHPDEVDPLKLAHGVVHQLANPEAVDPGDRAALGDLYQDLSEHARKTYALPHQPFTGSGA</sequence>
<reference evidence="1 2" key="1">
    <citation type="submission" date="2019-11" db="EMBL/GenBank/DDBJ databases">
        <authorList>
            <person name="Yuan L."/>
        </authorList>
    </citation>
    <scope>NUCLEOTIDE SEQUENCE [LARGE SCALE GENOMIC DNA]</scope>
    <source>
        <strain evidence="1 2">TRM43335</strain>
    </source>
</reference>